<accession>A0A086LWQ1</accession>
<evidence type="ECO:0000256" key="3">
    <source>
        <dbReference type="SAM" id="MobiDB-lite"/>
    </source>
</evidence>
<comment type="caution">
    <text evidence="4">The sequence shown here is derived from an EMBL/GenBank/DDBJ whole genome shotgun (WGS) entry which is preliminary data.</text>
</comment>
<feature type="region of interest" description="Disordered" evidence="3">
    <location>
        <begin position="1"/>
        <end position="27"/>
    </location>
</feature>
<dbReference type="EMBL" id="AFYV02001722">
    <property type="protein sequence ID" value="KFG61069.1"/>
    <property type="molecule type" value="Genomic_DNA"/>
</dbReference>
<dbReference type="Proteomes" id="UP000028834">
    <property type="component" value="Unassembled WGS sequence"/>
</dbReference>
<proteinExistence type="inferred from homology"/>
<dbReference type="SUPFAM" id="SSF53067">
    <property type="entry name" value="Actin-like ATPase domain"/>
    <property type="match status" value="2"/>
</dbReference>
<evidence type="ECO:0000256" key="2">
    <source>
        <dbReference type="RuleBase" id="RU000487"/>
    </source>
</evidence>
<feature type="compositionally biased region" description="Polar residues" evidence="3">
    <location>
        <begin position="450"/>
        <end position="462"/>
    </location>
</feature>
<dbReference type="Gene3D" id="3.30.420.40">
    <property type="match status" value="2"/>
</dbReference>
<feature type="region of interest" description="Disordered" evidence="3">
    <location>
        <begin position="450"/>
        <end position="473"/>
    </location>
</feature>
<reference evidence="4 5" key="1">
    <citation type="submission" date="2014-05" db="EMBL/GenBank/DDBJ databases">
        <authorList>
            <person name="Sibley D."/>
            <person name="Venepally P."/>
            <person name="Karamycheva S."/>
            <person name="Hadjithomas M."/>
            <person name="Khan A."/>
            <person name="Brunk B."/>
            <person name="Roos D."/>
            <person name="Caler E."/>
            <person name="Lorenzi H."/>
        </authorList>
    </citation>
    <scope>NUCLEOTIDE SEQUENCE [LARGE SCALE GENOMIC DNA]</scope>
    <source>
        <strain evidence="4 5">RUB</strain>
    </source>
</reference>
<organism evidence="4 5">
    <name type="scientific">Toxoplasma gondii RUB</name>
    <dbReference type="NCBI Taxonomy" id="935652"/>
    <lineage>
        <taxon>Eukaryota</taxon>
        <taxon>Sar</taxon>
        <taxon>Alveolata</taxon>
        <taxon>Apicomplexa</taxon>
        <taxon>Conoidasida</taxon>
        <taxon>Coccidia</taxon>
        <taxon>Eucoccidiorida</taxon>
        <taxon>Eimeriorina</taxon>
        <taxon>Sarcocystidae</taxon>
        <taxon>Toxoplasma</taxon>
    </lineage>
</organism>
<protein>
    <submittedName>
        <fullName evidence="4">Actin-like protein ALP4</fullName>
    </submittedName>
</protein>
<dbReference type="Gene3D" id="3.90.640.10">
    <property type="entry name" value="Actin, Chain A, domain 4"/>
    <property type="match status" value="1"/>
</dbReference>
<dbReference type="Pfam" id="PF00022">
    <property type="entry name" value="Actin"/>
    <property type="match status" value="1"/>
</dbReference>
<dbReference type="Gene3D" id="2.30.36.70">
    <property type="entry name" value="Actin, Chain A, domain 2"/>
    <property type="match status" value="1"/>
</dbReference>
<name>A0A086LWQ1_TOXGO</name>
<sequence>MKESAESGASSRRRSSGTPALDWSTQRQQLRRVSSGSNFASAATPEDFIFFEQLPLVLDLGTAFIKAGLGGEPEPQCVFRAGRPSELEENGKLIPSIYVKQTAAETHEALKCRLRIALDDLFFRRLSIQPRDRAFVLCEGLMKNSSEKAALVELLFEIYDVPSISFIPDLVSPLYCCGVDTGIVVDVGYQDTRVLATVLGCPYLRSLTAAGVGGASVDRELRQLLRASFANEPATVSLVESLSPEQIEEIKVTCCYVAFDLQEAASQREKRDAKRREAAGETVEFAQVESGVEAFKSEKAIQFRVNKDTILTISPECRWKACEVLFGAADGAISSIQEAIVESIRKCPFEMRRLIVQNILLCGGTTQFRGFTTRLAVELEAHLAEEPKLQTLRRFVQFGVPCFAPLLRAWTGGSMHAGLEGRQEYTKTEYERGVPVPDWTSWIFHSLPSSEDATQASAGNTAETHEPSSPETH</sequence>
<dbReference type="SMART" id="SM00268">
    <property type="entry name" value="ACTIN"/>
    <property type="match status" value="1"/>
</dbReference>
<dbReference type="InterPro" id="IPR004000">
    <property type="entry name" value="Actin"/>
</dbReference>
<dbReference type="InterPro" id="IPR043129">
    <property type="entry name" value="ATPase_NBD"/>
</dbReference>
<dbReference type="AlphaFoldDB" id="A0A086LWQ1"/>
<dbReference type="PANTHER" id="PTHR11937">
    <property type="entry name" value="ACTIN"/>
    <property type="match status" value="1"/>
</dbReference>
<dbReference type="VEuPathDB" id="ToxoDB:TGRUB_221410"/>
<evidence type="ECO:0000313" key="5">
    <source>
        <dbReference type="Proteomes" id="UP000028834"/>
    </source>
</evidence>
<evidence type="ECO:0000256" key="1">
    <source>
        <dbReference type="ARBA" id="ARBA00049360"/>
    </source>
</evidence>
<feature type="compositionally biased region" description="Basic and acidic residues" evidence="3">
    <location>
        <begin position="463"/>
        <end position="473"/>
    </location>
</feature>
<comment type="catalytic activity">
    <reaction evidence="1">
        <text>ATP + H2O = ADP + phosphate + H(+)</text>
        <dbReference type="Rhea" id="RHEA:13065"/>
        <dbReference type="ChEBI" id="CHEBI:15377"/>
        <dbReference type="ChEBI" id="CHEBI:15378"/>
        <dbReference type="ChEBI" id="CHEBI:30616"/>
        <dbReference type="ChEBI" id="CHEBI:43474"/>
        <dbReference type="ChEBI" id="CHEBI:456216"/>
    </reaction>
</comment>
<comment type="similarity">
    <text evidence="2">Belongs to the actin family.</text>
</comment>
<feature type="compositionally biased region" description="Low complexity" evidence="3">
    <location>
        <begin position="1"/>
        <end position="10"/>
    </location>
</feature>
<gene>
    <name evidence="4" type="ORF">TGRUB_221410</name>
</gene>
<evidence type="ECO:0000313" key="4">
    <source>
        <dbReference type="EMBL" id="KFG61069.1"/>
    </source>
</evidence>
<dbReference type="OrthoDB" id="337660at2759"/>